<dbReference type="Gene3D" id="1.10.530.10">
    <property type="match status" value="1"/>
</dbReference>
<dbReference type="CDD" id="cd16892">
    <property type="entry name" value="LT_VirB1-like"/>
    <property type="match status" value="1"/>
</dbReference>
<protein>
    <submittedName>
        <fullName evidence="3 4">Lytic transglycosylase</fullName>
    </submittedName>
</protein>
<feature type="region of interest" description="Disordered" evidence="1">
    <location>
        <begin position="170"/>
        <end position="211"/>
    </location>
</feature>
<dbReference type="EMBL" id="CP145163">
    <property type="protein sequence ID" value="WWC14167.1"/>
    <property type="molecule type" value="Genomic_DNA"/>
</dbReference>
<evidence type="ECO:0000313" key="5">
    <source>
        <dbReference type="EMBL" id="WWC14167.1"/>
    </source>
</evidence>
<dbReference type="RefSeq" id="WP_004862278.1">
    <property type="nucleotide sequence ID" value="NZ_ABSBPM020000001.1"/>
</dbReference>
<dbReference type="Proteomes" id="UP000229713">
    <property type="component" value="Unassembled WGS sequence"/>
</dbReference>
<dbReference type="AlphaFoldDB" id="A0A225U8Z7"/>
<name>A0A225U8Z7_RAOOR</name>
<dbReference type="EMBL" id="CP104450">
    <property type="protein sequence ID" value="UXE36107.1"/>
    <property type="molecule type" value="Genomic_DNA"/>
</dbReference>
<feature type="domain" description="Transglycosylase SLT" evidence="2">
    <location>
        <begin position="8"/>
        <end position="110"/>
    </location>
</feature>
<proteinExistence type="predicted"/>
<organism evidence="3 6">
    <name type="scientific">Raoultella ornithinolytica</name>
    <name type="common">Klebsiella ornithinolytica</name>
    <dbReference type="NCBI Taxonomy" id="54291"/>
    <lineage>
        <taxon>Bacteria</taxon>
        <taxon>Pseudomonadati</taxon>
        <taxon>Pseudomonadota</taxon>
        <taxon>Gammaproteobacteria</taxon>
        <taxon>Enterobacterales</taxon>
        <taxon>Enterobacteriaceae</taxon>
        <taxon>Klebsiella/Raoultella group</taxon>
        <taxon>Raoultella</taxon>
    </lineage>
</organism>
<dbReference type="Proteomes" id="UP001064206">
    <property type="component" value="Chromosome"/>
</dbReference>
<reference evidence="4" key="2">
    <citation type="submission" date="2022-09" db="EMBL/GenBank/DDBJ databases">
        <title>Multidrug resistance Raoultella ornithinolytica Strain MQB_Silv_108.</title>
        <authorList>
            <person name="Quintela-Baluja M."/>
        </authorList>
    </citation>
    <scope>NUCLEOTIDE SEQUENCE</scope>
    <source>
        <strain evidence="4">MQB_Silv_108</strain>
    </source>
</reference>
<evidence type="ECO:0000313" key="7">
    <source>
        <dbReference type="Proteomes" id="UP001350972"/>
    </source>
</evidence>
<dbReference type="InterPro" id="IPR023346">
    <property type="entry name" value="Lysozyme-like_dom_sf"/>
</dbReference>
<dbReference type="SUPFAM" id="SSF53955">
    <property type="entry name" value="Lysozyme-like"/>
    <property type="match status" value="1"/>
</dbReference>
<dbReference type="Pfam" id="PF01464">
    <property type="entry name" value="SLT"/>
    <property type="match status" value="1"/>
</dbReference>
<reference evidence="5 7" key="3">
    <citation type="submission" date="2024-02" db="EMBL/GenBank/DDBJ databases">
        <title>Tn5403 promotes plasmid rearrangements and degradation of the Klebsiella pneumoniae carbapenemase (KPC) transposon Tn4401.</title>
        <authorList>
            <person name="Sheppard A.E."/>
            <person name="Barry K.E."/>
            <person name="Parikh H.I."/>
            <person name="Vegesana K."/>
            <person name="Sebra R."/>
            <person name="George S."/>
            <person name="Sanderson N.D."/>
            <person name="Stoesser N."/>
            <person name="Eyre D.W."/>
            <person name="Crook D.W."/>
            <person name="Walker A.S."/>
            <person name="Mathers A.J."/>
        </authorList>
    </citation>
    <scope>NUCLEOTIDE SEQUENCE [LARGE SCALE GENOMIC DNA]</scope>
    <source>
        <strain evidence="5 7">CAV1921</strain>
    </source>
</reference>
<dbReference type="GeneID" id="93754105"/>
<accession>A0A225U8Z7</accession>
<evidence type="ECO:0000256" key="1">
    <source>
        <dbReference type="SAM" id="MobiDB-lite"/>
    </source>
</evidence>
<dbReference type="InterPro" id="IPR008258">
    <property type="entry name" value="Transglycosylase_SLT_dom_1"/>
</dbReference>
<dbReference type="Proteomes" id="UP001350972">
    <property type="component" value="Chromosome"/>
</dbReference>
<keyword evidence="7" id="KW-1185">Reference proteome</keyword>
<reference evidence="3 6" key="1">
    <citation type="submission" date="2017-07" db="EMBL/GenBank/DDBJ databases">
        <title>Raoultella ornithinolytica strain HH3 draft genome.</title>
        <authorList>
            <person name="Duceppe M.-O."/>
            <person name="Huang H."/>
            <person name="Phipps-Todd B."/>
        </authorList>
    </citation>
    <scope>NUCLEOTIDE SEQUENCE [LARGE SCALE GENOMIC DNA]</scope>
    <source>
        <strain evidence="3 6">HH3</strain>
    </source>
</reference>
<evidence type="ECO:0000313" key="4">
    <source>
        <dbReference type="EMBL" id="UXE36107.1"/>
    </source>
</evidence>
<evidence type="ECO:0000259" key="2">
    <source>
        <dbReference type="Pfam" id="PF01464"/>
    </source>
</evidence>
<sequence length="211" mass="22819">MLDLAVLANQCAPEVAPQVLERLMKVESSFNPYAIGVVGGRLARQPRHKEEAIATAQYLEQAGWNFSLGLGQVNRHNLDKYGLDYETVFDPCHNARAAAGIFNECLRRASVKFSPQQAELAAFSCYYSGNFRRGFLPEGQAQTSYVDRIMAVKPTLTVGNIAPIAVIPDGKSRPSAKASVAKENRQTPPGAKLSQIAGASSPRGVKSLRGD</sequence>
<evidence type="ECO:0000313" key="3">
    <source>
        <dbReference type="EMBL" id="PIK83774.1"/>
    </source>
</evidence>
<gene>
    <name evidence="3" type="ORF">CFY86_13570</name>
    <name evidence="5" type="ORF">LM286_13050</name>
    <name evidence="4" type="ORF">N2J37_16240</name>
</gene>
<dbReference type="EMBL" id="NKYI01000020">
    <property type="protein sequence ID" value="PIK83774.1"/>
    <property type="molecule type" value="Genomic_DNA"/>
</dbReference>
<evidence type="ECO:0000313" key="6">
    <source>
        <dbReference type="Proteomes" id="UP000229713"/>
    </source>
</evidence>